<reference evidence="1" key="1">
    <citation type="submission" date="2023-06" db="EMBL/GenBank/DDBJ databases">
        <authorList>
            <consortium name="Lawrence Berkeley National Laboratory"/>
            <person name="Ahrendt S."/>
            <person name="Sahu N."/>
            <person name="Indic B."/>
            <person name="Wong-Bajracharya J."/>
            <person name="Merenyi Z."/>
            <person name="Ke H.-M."/>
            <person name="Monk M."/>
            <person name="Kocsube S."/>
            <person name="Drula E."/>
            <person name="Lipzen A."/>
            <person name="Balint B."/>
            <person name="Henrissat B."/>
            <person name="Andreopoulos B."/>
            <person name="Martin F.M."/>
            <person name="Harder C.B."/>
            <person name="Rigling D."/>
            <person name="Ford K.L."/>
            <person name="Foster G.D."/>
            <person name="Pangilinan J."/>
            <person name="Papanicolaou A."/>
            <person name="Barry K."/>
            <person name="LaButti K."/>
            <person name="Viragh M."/>
            <person name="Koriabine M."/>
            <person name="Yan M."/>
            <person name="Riley R."/>
            <person name="Champramary S."/>
            <person name="Plett K.L."/>
            <person name="Tsai I.J."/>
            <person name="Slot J."/>
            <person name="Sipos G."/>
            <person name="Plett J."/>
            <person name="Nagy L.G."/>
            <person name="Grigoriev I.V."/>
        </authorList>
    </citation>
    <scope>NUCLEOTIDE SEQUENCE</scope>
    <source>
        <strain evidence="1">ICMP 16352</strain>
    </source>
</reference>
<evidence type="ECO:0000313" key="1">
    <source>
        <dbReference type="EMBL" id="KAK0459451.1"/>
    </source>
</evidence>
<dbReference type="Proteomes" id="UP001175227">
    <property type="component" value="Unassembled WGS sequence"/>
</dbReference>
<organism evidence="1 2">
    <name type="scientific">Armillaria novae-zelandiae</name>
    <dbReference type="NCBI Taxonomy" id="153914"/>
    <lineage>
        <taxon>Eukaryota</taxon>
        <taxon>Fungi</taxon>
        <taxon>Dikarya</taxon>
        <taxon>Basidiomycota</taxon>
        <taxon>Agaricomycotina</taxon>
        <taxon>Agaricomycetes</taxon>
        <taxon>Agaricomycetidae</taxon>
        <taxon>Agaricales</taxon>
        <taxon>Marasmiineae</taxon>
        <taxon>Physalacriaceae</taxon>
        <taxon>Armillaria</taxon>
    </lineage>
</organism>
<comment type="caution">
    <text evidence="1">The sequence shown here is derived from an EMBL/GenBank/DDBJ whole genome shotgun (WGS) entry which is preliminary data.</text>
</comment>
<dbReference type="EMBL" id="JAUEPR010000218">
    <property type="protein sequence ID" value="KAK0459451.1"/>
    <property type="molecule type" value="Genomic_DNA"/>
</dbReference>
<keyword evidence="2" id="KW-1185">Reference proteome</keyword>
<sequence length="295" mass="33267">MSSQSLNTVATFDRRHYLHALQTAIHHPTLILLLESILKNDAVFHSLLDKHIVSSKLGETTTYGVSYPFGAAGWSVVQSLSDLVFAAAHNITPYSNKGQRPLTIPESVFEELGIRTARDVAILNSREDLRMALIKFQQFLCRTILWLASHINHSVSKGFEACLNWGTFIGLKWDKFLFRVSPSTVIAEARKRSITAEEIHSFYETKDTSSLTRYIPHLPVHYPDIAARIHFPYHPEYPRSGFFDSLPCLIANYPDDDSSMTSTLVSPVVEANGDIKMKDQDIEDITDRMGNLTLD</sequence>
<dbReference type="AlphaFoldDB" id="A0AA39N638"/>
<evidence type="ECO:0000313" key="2">
    <source>
        <dbReference type="Proteomes" id="UP001175227"/>
    </source>
</evidence>
<gene>
    <name evidence="1" type="ORF">IW261DRAFT_1578521</name>
</gene>
<proteinExistence type="predicted"/>
<protein>
    <submittedName>
        <fullName evidence="1">Uncharacterized protein</fullName>
    </submittedName>
</protein>
<name>A0AA39N638_9AGAR</name>
<accession>A0AA39N638</accession>